<dbReference type="GO" id="GO:0016082">
    <property type="term" value="P:synaptic vesicle priming"/>
    <property type="evidence" value="ECO:0007669"/>
    <property type="project" value="TreeGrafter"/>
</dbReference>
<dbReference type="AlphaFoldDB" id="A0A183CLK5"/>
<dbReference type="GO" id="GO:0030672">
    <property type="term" value="C:synaptic vesicle membrane"/>
    <property type="evidence" value="ECO:0007669"/>
    <property type="project" value="TreeGrafter"/>
</dbReference>
<dbReference type="Gene3D" id="2.60.40.150">
    <property type="entry name" value="C2 domain"/>
    <property type="match status" value="1"/>
</dbReference>
<dbReference type="PROSITE" id="PS50004">
    <property type="entry name" value="C2"/>
    <property type="match status" value="1"/>
</dbReference>
<name>A0A183CLK5_GLOPA</name>
<dbReference type="GO" id="GO:0042734">
    <property type="term" value="C:presynaptic membrane"/>
    <property type="evidence" value="ECO:0007669"/>
    <property type="project" value="TreeGrafter"/>
</dbReference>
<evidence type="ECO:0000259" key="1">
    <source>
        <dbReference type="PROSITE" id="PS50004"/>
    </source>
</evidence>
<dbReference type="InterPro" id="IPR035892">
    <property type="entry name" value="C2_domain_sf"/>
</dbReference>
<dbReference type="GO" id="GO:0005516">
    <property type="term" value="F:calmodulin binding"/>
    <property type="evidence" value="ECO:0007669"/>
    <property type="project" value="TreeGrafter"/>
</dbReference>
<sequence length="137" mass="15392">MSLLCVTVKKARLQGNIEDFHAYVTLKLQNVKSTTIAVKGTQPQWEQEFVFETDQLDQGLVLELWNKGVLWDKLLGVHFLPLRQIAYSPVAGPGRFFQIDHEFQTVNGETVGTVRPTGHSVCVDCHFELPYGGNFGT</sequence>
<dbReference type="GO" id="GO:0061789">
    <property type="term" value="P:dense core granule priming"/>
    <property type="evidence" value="ECO:0007669"/>
    <property type="project" value="TreeGrafter"/>
</dbReference>
<reference evidence="3" key="3">
    <citation type="submission" date="2016-06" db="UniProtKB">
        <authorList>
            <consortium name="WormBaseParasite"/>
        </authorList>
    </citation>
    <scope>IDENTIFICATION</scope>
</reference>
<dbReference type="GO" id="GO:0099525">
    <property type="term" value="P:presynaptic dense core vesicle exocytosis"/>
    <property type="evidence" value="ECO:0007669"/>
    <property type="project" value="TreeGrafter"/>
</dbReference>
<dbReference type="GO" id="GO:0016081">
    <property type="term" value="P:synaptic vesicle docking"/>
    <property type="evidence" value="ECO:0007669"/>
    <property type="project" value="TreeGrafter"/>
</dbReference>
<protein>
    <submittedName>
        <fullName evidence="3">C2 domain-containing protein</fullName>
    </submittedName>
</protein>
<reference evidence="2" key="2">
    <citation type="submission" date="2014-05" db="EMBL/GenBank/DDBJ databases">
        <title>The genome and life-stage specific transcriptomes of Globodera pallida elucidate key aspects of plant parasitism by a cyst nematode.</title>
        <authorList>
            <person name="Cotton J.A."/>
            <person name="Lilley C.J."/>
            <person name="Jones L.M."/>
            <person name="Kikuchi T."/>
            <person name="Reid A.J."/>
            <person name="Thorpe P."/>
            <person name="Tsai I.J."/>
            <person name="Beasley H."/>
            <person name="Blok V."/>
            <person name="Cock P.J.A."/>
            <person name="Van den Akker S.E."/>
            <person name="Holroyd N."/>
            <person name="Hunt M."/>
            <person name="Mantelin S."/>
            <person name="Naghra H."/>
            <person name="Pain A."/>
            <person name="Palomares-Rius J.E."/>
            <person name="Zarowiecki M."/>
            <person name="Berriman M."/>
            <person name="Jones J.T."/>
            <person name="Urwin P.E."/>
        </authorList>
    </citation>
    <scope>NUCLEOTIDE SEQUENCE [LARGE SCALE GENOMIC DNA]</scope>
    <source>
        <strain evidence="2">Lindley</strain>
    </source>
</reference>
<dbReference type="GO" id="GO:0035249">
    <property type="term" value="P:synaptic transmission, glutamatergic"/>
    <property type="evidence" value="ECO:0007669"/>
    <property type="project" value="TreeGrafter"/>
</dbReference>
<dbReference type="PANTHER" id="PTHR10480">
    <property type="entry name" value="PROTEIN UNC-13 HOMOLOG"/>
    <property type="match status" value="1"/>
</dbReference>
<organism evidence="2 3">
    <name type="scientific">Globodera pallida</name>
    <name type="common">Potato cyst nematode worm</name>
    <name type="synonym">Heterodera pallida</name>
    <dbReference type="NCBI Taxonomy" id="36090"/>
    <lineage>
        <taxon>Eukaryota</taxon>
        <taxon>Metazoa</taxon>
        <taxon>Ecdysozoa</taxon>
        <taxon>Nematoda</taxon>
        <taxon>Chromadorea</taxon>
        <taxon>Rhabditida</taxon>
        <taxon>Tylenchina</taxon>
        <taxon>Tylenchomorpha</taxon>
        <taxon>Tylenchoidea</taxon>
        <taxon>Heteroderidae</taxon>
        <taxon>Heteroderinae</taxon>
        <taxon>Globodera</taxon>
    </lineage>
</organism>
<evidence type="ECO:0000313" key="2">
    <source>
        <dbReference type="Proteomes" id="UP000050741"/>
    </source>
</evidence>
<dbReference type="PANTHER" id="PTHR10480:SF12">
    <property type="entry name" value="UNC-13, ISOFORM E"/>
    <property type="match status" value="1"/>
</dbReference>
<dbReference type="GO" id="GO:0031594">
    <property type="term" value="C:neuromuscular junction"/>
    <property type="evidence" value="ECO:0007669"/>
    <property type="project" value="TreeGrafter"/>
</dbReference>
<reference evidence="2" key="1">
    <citation type="submission" date="2013-12" db="EMBL/GenBank/DDBJ databases">
        <authorList>
            <person name="Aslett M."/>
        </authorList>
    </citation>
    <scope>NUCLEOTIDE SEQUENCE [LARGE SCALE GENOMIC DNA]</scope>
    <source>
        <strain evidence="2">Lindley</strain>
    </source>
</reference>
<keyword evidence="2" id="KW-1185">Reference proteome</keyword>
<dbReference type="SMART" id="SM00239">
    <property type="entry name" value="C2"/>
    <property type="match status" value="1"/>
</dbReference>
<dbReference type="GO" id="GO:0017075">
    <property type="term" value="F:syntaxin-1 binding"/>
    <property type="evidence" value="ECO:0007669"/>
    <property type="project" value="TreeGrafter"/>
</dbReference>
<accession>A0A183CLK5</accession>
<dbReference type="InterPro" id="IPR000008">
    <property type="entry name" value="C2_dom"/>
</dbReference>
<proteinExistence type="predicted"/>
<dbReference type="GO" id="GO:0043195">
    <property type="term" value="C:terminal bouton"/>
    <property type="evidence" value="ECO:0007669"/>
    <property type="project" value="TreeGrafter"/>
</dbReference>
<dbReference type="GO" id="GO:0019992">
    <property type="term" value="F:diacylglycerol binding"/>
    <property type="evidence" value="ECO:0007669"/>
    <property type="project" value="InterPro"/>
</dbReference>
<dbReference type="Proteomes" id="UP000050741">
    <property type="component" value="Unassembled WGS sequence"/>
</dbReference>
<feature type="domain" description="C2" evidence="1">
    <location>
        <begin position="1"/>
        <end position="96"/>
    </location>
</feature>
<dbReference type="SUPFAM" id="SSF49562">
    <property type="entry name" value="C2 domain (Calcium/lipid-binding domain, CaLB)"/>
    <property type="match status" value="1"/>
</dbReference>
<evidence type="ECO:0000313" key="3">
    <source>
        <dbReference type="WBParaSite" id="GPLIN_001376100"/>
    </source>
</evidence>
<dbReference type="Pfam" id="PF00168">
    <property type="entry name" value="C2"/>
    <property type="match status" value="1"/>
</dbReference>
<dbReference type="WBParaSite" id="GPLIN_001376100">
    <property type="protein sequence ID" value="GPLIN_001376100"/>
    <property type="gene ID" value="GPLIN_001376100"/>
</dbReference>
<dbReference type="InterPro" id="IPR027080">
    <property type="entry name" value="Unc-13"/>
</dbReference>
<dbReference type="GO" id="GO:0098831">
    <property type="term" value="C:presynaptic active zone cytoplasmic component"/>
    <property type="evidence" value="ECO:0007669"/>
    <property type="project" value="TreeGrafter"/>
</dbReference>